<organism evidence="1 2">
    <name type="scientific">Psophocarpus tetragonolobus</name>
    <name type="common">Winged bean</name>
    <name type="synonym">Dolichos tetragonolobus</name>
    <dbReference type="NCBI Taxonomy" id="3891"/>
    <lineage>
        <taxon>Eukaryota</taxon>
        <taxon>Viridiplantae</taxon>
        <taxon>Streptophyta</taxon>
        <taxon>Embryophyta</taxon>
        <taxon>Tracheophyta</taxon>
        <taxon>Spermatophyta</taxon>
        <taxon>Magnoliopsida</taxon>
        <taxon>eudicotyledons</taxon>
        <taxon>Gunneridae</taxon>
        <taxon>Pentapetalae</taxon>
        <taxon>rosids</taxon>
        <taxon>fabids</taxon>
        <taxon>Fabales</taxon>
        <taxon>Fabaceae</taxon>
        <taxon>Papilionoideae</taxon>
        <taxon>50 kb inversion clade</taxon>
        <taxon>NPAAA clade</taxon>
        <taxon>indigoferoid/millettioid clade</taxon>
        <taxon>Phaseoleae</taxon>
        <taxon>Psophocarpus</taxon>
    </lineage>
</organism>
<dbReference type="Proteomes" id="UP001386955">
    <property type="component" value="Unassembled WGS sequence"/>
</dbReference>
<evidence type="ECO:0000313" key="1">
    <source>
        <dbReference type="EMBL" id="KAK7394962.1"/>
    </source>
</evidence>
<comment type="caution">
    <text evidence="1">The sequence shown here is derived from an EMBL/GenBank/DDBJ whole genome shotgun (WGS) entry which is preliminary data.</text>
</comment>
<protein>
    <submittedName>
        <fullName evidence="1">Uncharacterized protein</fullName>
    </submittedName>
</protein>
<sequence length="155" mass="18200">MQQVRVKTVRKVHVGDDTTSACQRQHDEWVAKMVRCKSEKEGAIMAEIALNRFEQFVEQLLKWSMMTCWALHELIQGVGFGKGSSEHELCHVCLDRQPLELIQQTALQRERERERERERLCIFVETDHDRVKSSLSSFRNSQFTKSTFQFNSKPN</sequence>
<keyword evidence="2" id="KW-1185">Reference proteome</keyword>
<reference evidence="1 2" key="1">
    <citation type="submission" date="2024-01" db="EMBL/GenBank/DDBJ databases">
        <title>The genomes of 5 underutilized Papilionoideae crops provide insights into root nodulation and disease resistanc.</title>
        <authorList>
            <person name="Jiang F."/>
        </authorList>
    </citation>
    <scope>NUCLEOTIDE SEQUENCE [LARGE SCALE GENOMIC DNA]</scope>
    <source>
        <strain evidence="1">DUOXIRENSHENG_FW03</strain>
        <tissue evidence="1">Leaves</tissue>
    </source>
</reference>
<gene>
    <name evidence="1" type="ORF">VNO78_15503</name>
</gene>
<dbReference type="AlphaFoldDB" id="A0AAN9XJ90"/>
<dbReference type="EMBL" id="JAYMYS010000004">
    <property type="protein sequence ID" value="KAK7394962.1"/>
    <property type="molecule type" value="Genomic_DNA"/>
</dbReference>
<evidence type="ECO:0000313" key="2">
    <source>
        <dbReference type="Proteomes" id="UP001386955"/>
    </source>
</evidence>
<accession>A0AAN9XJ90</accession>
<name>A0AAN9XJ90_PSOTE</name>
<proteinExistence type="predicted"/>